<dbReference type="GO" id="GO:0046983">
    <property type="term" value="F:protein dimerization activity"/>
    <property type="evidence" value="ECO:0007669"/>
    <property type="project" value="InterPro"/>
</dbReference>
<dbReference type="InterPro" id="IPR001514">
    <property type="entry name" value="DNA-dir_RNA_pol_30-40kDasu_CS"/>
</dbReference>
<dbReference type="SUPFAM" id="SSF55257">
    <property type="entry name" value="RBP11-like subunits of RNA polymerase"/>
    <property type="match status" value="1"/>
</dbReference>
<name>A0AAW1Q032_9CHLO</name>
<dbReference type="Pfam" id="PF01000">
    <property type="entry name" value="RNA_pol_A_bac"/>
    <property type="match status" value="1"/>
</dbReference>
<dbReference type="InterPro" id="IPR036603">
    <property type="entry name" value="RBP11-like"/>
</dbReference>
<keyword evidence="1" id="KW-0240">DNA-directed RNA polymerase</keyword>
<feature type="domain" description="DNA-directed RNA polymerase RpoA/D/Rpb3-type" evidence="5">
    <location>
        <begin position="25"/>
        <end position="307"/>
    </location>
</feature>
<keyword evidence="7" id="KW-1185">Reference proteome</keyword>
<evidence type="ECO:0000259" key="5">
    <source>
        <dbReference type="SMART" id="SM00662"/>
    </source>
</evidence>
<dbReference type="GO" id="GO:0006366">
    <property type="term" value="P:transcription by RNA polymerase II"/>
    <property type="evidence" value="ECO:0007669"/>
    <property type="project" value="TreeGrafter"/>
</dbReference>
<dbReference type="InterPro" id="IPR022842">
    <property type="entry name" value="RNAP_Rpo3/Rpb3/RPAC1"/>
</dbReference>
<dbReference type="Gene3D" id="3.30.1360.10">
    <property type="entry name" value="RNA polymerase, RBP11-like subunit"/>
    <property type="match status" value="1"/>
</dbReference>
<protein>
    <recommendedName>
        <fullName evidence="4">Plastid-encoded RNA polymerase subunit alpha</fullName>
    </recommendedName>
</protein>
<evidence type="ECO:0000256" key="1">
    <source>
        <dbReference type="ARBA" id="ARBA00022478"/>
    </source>
</evidence>
<dbReference type="InterPro" id="IPR050518">
    <property type="entry name" value="Rpo3/RPB3_RNA_Pol_subunit"/>
</dbReference>
<dbReference type="InterPro" id="IPR011263">
    <property type="entry name" value="DNA-dir_RNA_pol_RpoA/D/Rpb3"/>
</dbReference>
<dbReference type="Pfam" id="PF01193">
    <property type="entry name" value="RNA_pol_L"/>
    <property type="match status" value="1"/>
</dbReference>
<evidence type="ECO:0000313" key="6">
    <source>
        <dbReference type="EMBL" id="KAK9814042.1"/>
    </source>
</evidence>
<dbReference type="EMBL" id="JALJOQ010000002">
    <property type="protein sequence ID" value="KAK9814042.1"/>
    <property type="molecule type" value="Genomic_DNA"/>
</dbReference>
<dbReference type="SUPFAM" id="SSF56553">
    <property type="entry name" value="Insert subdomain of RNA polymerase alpha subunit"/>
    <property type="match status" value="1"/>
</dbReference>
<dbReference type="PROSITE" id="PS00446">
    <property type="entry name" value="RNA_POL_D_30KD"/>
    <property type="match status" value="1"/>
</dbReference>
<dbReference type="Gene3D" id="2.170.120.12">
    <property type="entry name" value="DNA-directed RNA polymerase, insert domain"/>
    <property type="match status" value="1"/>
</dbReference>
<dbReference type="GO" id="GO:0003677">
    <property type="term" value="F:DNA binding"/>
    <property type="evidence" value="ECO:0007669"/>
    <property type="project" value="InterPro"/>
</dbReference>
<dbReference type="HAMAP" id="MF_00320">
    <property type="entry name" value="RNApol_arch_Rpo3"/>
    <property type="match status" value="1"/>
</dbReference>
<evidence type="ECO:0000313" key="7">
    <source>
        <dbReference type="Proteomes" id="UP001465755"/>
    </source>
</evidence>
<dbReference type="PANTHER" id="PTHR11800:SF2">
    <property type="entry name" value="DNA-DIRECTED RNA POLYMERASE II SUBUNIT RPB3"/>
    <property type="match status" value="1"/>
</dbReference>
<proteinExistence type="inferred from homology"/>
<comment type="similarity">
    <text evidence="3">Belongs to the archaeal Rpo3/eukaryotic RPB3 RNA polymerase subunit family.</text>
</comment>
<keyword evidence="2" id="KW-0804">Transcription</keyword>
<reference evidence="6 7" key="1">
    <citation type="journal article" date="2024" name="Nat. Commun.">
        <title>Phylogenomics reveals the evolutionary origins of lichenization in chlorophyte algae.</title>
        <authorList>
            <person name="Puginier C."/>
            <person name="Libourel C."/>
            <person name="Otte J."/>
            <person name="Skaloud P."/>
            <person name="Haon M."/>
            <person name="Grisel S."/>
            <person name="Petersen M."/>
            <person name="Berrin J.G."/>
            <person name="Delaux P.M."/>
            <person name="Dal Grande F."/>
            <person name="Keller J."/>
        </authorList>
    </citation>
    <scope>NUCLEOTIDE SEQUENCE [LARGE SCALE GENOMIC DNA]</scope>
    <source>
        <strain evidence="6 7">SAG 2036</strain>
    </source>
</reference>
<evidence type="ECO:0000256" key="4">
    <source>
        <dbReference type="ARBA" id="ARBA00031776"/>
    </source>
</evidence>
<evidence type="ECO:0000256" key="3">
    <source>
        <dbReference type="ARBA" id="ARBA00025804"/>
    </source>
</evidence>
<organism evidence="6 7">
    <name type="scientific">Symbiochloris irregularis</name>
    <dbReference type="NCBI Taxonomy" id="706552"/>
    <lineage>
        <taxon>Eukaryota</taxon>
        <taxon>Viridiplantae</taxon>
        <taxon>Chlorophyta</taxon>
        <taxon>core chlorophytes</taxon>
        <taxon>Trebouxiophyceae</taxon>
        <taxon>Trebouxiales</taxon>
        <taxon>Trebouxiaceae</taxon>
        <taxon>Symbiochloris</taxon>
    </lineage>
</organism>
<evidence type="ECO:0000256" key="2">
    <source>
        <dbReference type="ARBA" id="ARBA00023163"/>
    </source>
</evidence>
<accession>A0AAW1Q032</accession>
<dbReference type="PANTHER" id="PTHR11800">
    <property type="entry name" value="DNA-DIRECTED RNA POLYMERASE"/>
    <property type="match status" value="1"/>
</dbReference>
<dbReference type="InterPro" id="IPR011262">
    <property type="entry name" value="DNA-dir_RNA_pol_insert"/>
</dbReference>
<dbReference type="AlphaFoldDB" id="A0AAW1Q032"/>
<dbReference type="GO" id="GO:0003899">
    <property type="term" value="F:DNA-directed RNA polymerase activity"/>
    <property type="evidence" value="ECO:0007669"/>
    <property type="project" value="InterPro"/>
</dbReference>
<dbReference type="SMART" id="SM00662">
    <property type="entry name" value="RPOLD"/>
    <property type="match status" value="1"/>
</dbReference>
<dbReference type="GO" id="GO:0005665">
    <property type="term" value="C:RNA polymerase II, core complex"/>
    <property type="evidence" value="ECO:0007669"/>
    <property type="project" value="TreeGrafter"/>
</dbReference>
<dbReference type="Proteomes" id="UP001465755">
    <property type="component" value="Unassembled WGS sequence"/>
</dbReference>
<gene>
    <name evidence="6" type="ORF">WJX73_009986</name>
</gene>
<comment type="caution">
    <text evidence="6">The sequence shown here is derived from an EMBL/GenBank/DDBJ whole genome shotgun (WGS) entry which is preliminary data.</text>
</comment>
<sequence>MAPANKPSTRRTPQVRLRNYDSDDYCEFELLGTDVSVANALRRIILSHVPTIAIELVEIERNSTVLNDEFIAHRLGLIPIVSTDVGILTSPYEANDDKQCDELEYELNVRCTGDETMDVTSEDLRPHNSWPNALPVGHSQRPQGSAAQGNAADERPIVIVKMRRGQELKLKAMARKGTGKDHAKWSPVATARFQYRPDIQLDQDALSRLSFQEKESFLNSIPRGKMIFRLNPHTSEIEVNDAEAYLFDRQIFERMEEFSLPPDAITIRPLPDYFIFKVEGTGVLPCATIVSMAIDILREKLAVLHTEVQNQENFAPMLSDAAA</sequence>
<dbReference type="InterPro" id="IPR036643">
    <property type="entry name" value="RNApol_insert_sf"/>
</dbReference>